<dbReference type="PANTHER" id="PTHR43038:SF4">
    <property type="entry name" value="RIBOSOME-ASSOCIATED ATPASE"/>
    <property type="match status" value="1"/>
</dbReference>
<comment type="subcellular location">
    <subcellularLocation>
        <location evidence="1">Membrane</location>
        <topology evidence="1">Multi-pass membrane protein</topology>
    </subcellularLocation>
</comment>
<dbReference type="InterPro" id="IPR003439">
    <property type="entry name" value="ABC_transporter-like_ATP-bd"/>
</dbReference>
<feature type="domain" description="ABC transporter" evidence="10">
    <location>
        <begin position="290"/>
        <end position="520"/>
    </location>
</feature>
<dbReference type="Pfam" id="PF00005">
    <property type="entry name" value="ABC_tran"/>
    <property type="match status" value="2"/>
</dbReference>
<keyword evidence="2" id="KW-1003">Cell membrane</keyword>
<feature type="compositionally biased region" description="Low complexity" evidence="8">
    <location>
        <begin position="531"/>
        <end position="541"/>
    </location>
</feature>
<keyword evidence="7 9" id="KW-0472">Membrane</keyword>
<dbReference type="EMBL" id="AMXD01000086">
    <property type="protein sequence ID" value="ENO84372.1"/>
    <property type="molecule type" value="Genomic_DNA"/>
</dbReference>
<dbReference type="PROSITE" id="PS50893">
    <property type="entry name" value="ABC_TRANSPORTER_2"/>
    <property type="match status" value="2"/>
</dbReference>
<dbReference type="GO" id="GO:0016887">
    <property type="term" value="F:ATP hydrolysis activity"/>
    <property type="evidence" value="ECO:0007669"/>
    <property type="project" value="InterPro"/>
</dbReference>
<feature type="transmembrane region" description="Helical" evidence="9">
    <location>
        <begin position="1031"/>
        <end position="1053"/>
    </location>
</feature>
<feature type="region of interest" description="Disordered" evidence="8">
    <location>
        <begin position="531"/>
        <end position="676"/>
    </location>
</feature>
<dbReference type="GO" id="GO:0016020">
    <property type="term" value="C:membrane"/>
    <property type="evidence" value="ECO:0007669"/>
    <property type="project" value="UniProtKB-SubCell"/>
</dbReference>
<dbReference type="PROSITE" id="PS00211">
    <property type="entry name" value="ABC_TRANSPORTER_1"/>
    <property type="match status" value="1"/>
</dbReference>
<dbReference type="InterPro" id="IPR017871">
    <property type="entry name" value="ABC_transporter-like_CS"/>
</dbReference>
<feature type="transmembrane region" description="Helical" evidence="9">
    <location>
        <begin position="971"/>
        <end position="992"/>
    </location>
</feature>
<dbReference type="SUPFAM" id="SSF52540">
    <property type="entry name" value="P-loop containing nucleoside triphosphate hydrolases"/>
    <property type="match status" value="2"/>
</dbReference>
<evidence type="ECO:0000256" key="6">
    <source>
        <dbReference type="ARBA" id="ARBA00022989"/>
    </source>
</evidence>
<dbReference type="SMART" id="SM00382">
    <property type="entry name" value="AAA"/>
    <property type="match status" value="2"/>
</dbReference>
<dbReference type="InterPro" id="IPR027417">
    <property type="entry name" value="P-loop_NTPase"/>
</dbReference>
<evidence type="ECO:0000256" key="1">
    <source>
        <dbReference type="ARBA" id="ARBA00004141"/>
    </source>
</evidence>
<dbReference type="Gene3D" id="3.40.1710.10">
    <property type="entry name" value="abc type-2 transporter like domain"/>
    <property type="match status" value="1"/>
</dbReference>
<dbReference type="PANTHER" id="PTHR43038">
    <property type="entry name" value="ATP-BINDING CASSETTE, SUB-FAMILY H, MEMBER 1"/>
    <property type="match status" value="1"/>
</dbReference>
<feature type="region of interest" description="Disordered" evidence="8">
    <location>
        <begin position="1"/>
        <end position="21"/>
    </location>
</feature>
<organism evidence="12 13">
    <name type="scientific">Thauera aminoaromatica S2</name>
    <dbReference type="NCBI Taxonomy" id="1234381"/>
    <lineage>
        <taxon>Bacteria</taxon>
        <taxon>Pseudomonadati</taxon>
        <taxon>Pseudomonadota</taxon>
        <taxon>Betaproteobacteria</taxon>
        <taxon>Rhodocyclales</taxon>
        <taxon>Zoogloeaceae</taxon>
        <taxon>Thauera</taxon>
    </lineage>
</organism>
<evidence type="ECO:0000259" key="10">
    <source>
        <dbReference type="PROSITE" id="PS50893"/>
    </source>
</evidence>
<comment type="caution">
    <text evidence="12">The sequence shown here is derived from an EMBL/GenBank/DDBJ whole genome shotgun (WGS) entry which is preliminary data.</text>
</comment>
<dbReference type="AlphaFoldDB" id="N6YPR6"/>
<feature type="domain" description="ABC transmembrane type-2" evidence="11">
    <location>
        <begin position="819"/>
        <end position="1056"/>
    </location>
</feature>
<dbReference type="GO" id="GO:0140359">
    <property type="term" value="F:ABC-type transporter activity"/>
    <property type="evidence" value="ECO:0007669"/>
    <property type="project" value="InterPro"/>
</dbReference>
<sequence length="1058" mass="113393">MPGASDTPSARPDSASPAPAATALPPVVRLVDVHHRYGDTRAADALTLDLPAGCMVGFIGPDGVGKSTWLGLVAGARRIQRGTVEVLGGDMADARHRARVCPRIAYMPQGLGKNLYPTLSVFENIDFFGRLFGQSAAERRRRIDTLLAATGMAAFADRPANKLSGGMKQKLGLCCALIHDPDLLILDEPTTGVDPLSRRQFWELIARIRADRPGMSVLIATAYMEEAEGYDWLVAVDAGRVLATGTPAELRAAGGADTLEEAFIALLPEARRREHRRLEIPPIETGAVVIEARGLQMRFGDFVAVDDVNLQVRRGEIFGFLGSNGCGKSTTMKMLTGLLEPSAGEALLLGRRLDATNIETRRRVGYMSQSFSLYGELSVRQNLDLHARLFHLPADEAASRIAELARRFDLAPVMDIQPDALPLGLRQRLQLAVAVLHRPDVLILDEPTSGVDPVARDHFWALIADLSRKDGVTIFITTHFMNEAQRCDRISLMHAGRILASDTPAALAAARGCERLEDAFISYLEEASGVAPPSATAPAATPDRDLRRSYGTITPPEPRRRSDASRDSGDADATARVRGAEDRDLRRSYGTIAPPEPRRRSGASRDSGDADATARVPGAEERDLRRSCGTITPPEPRRGSDASRDSGGADATARVPGAEASTPIPGTGIATRVAPTSRPADRLARFSLARLASFSAREATELRRDPVRLTLALLGSLVLMLVMGYGITMDVEDLHYAVLDHDRSVGSQSYTLRIAGSRYFLEQAPLEGHADLDARMRAGKLAMAIEIPPGFGRDLARGHAPQVAVWLDGSMPLRAELARAYVGGVHAQTLADVIAESGAGPVRALASVEPRYRYNPELLSLVSMVPKVIPLLLVFIPAMLTALGVVREKELGSILNVYTTPVTRLEFLLGKQLPYIALSMFNFALLFVLAVTLFQVPFKGSFLALATGALLYVTATTGLGLLASTLTNSQIAALAGTSIGTLLPAIQFSGLMDPVSALEGGGYWIGAIYPTTHFLTIASGTFSKALGFADLAGAFVPLALAIPVLTLLSALLLKKQAK</sequence>
<protein>
    <submittedName>
        <fullName evidence="12">ABC transporter</fullName>
    </submittedName>
</protein>
<feature type="compositionally biased region" description="Basic and acidic residues" evidence="8">
    <location>
        <begin position="557"/>
        <end position="587"/>
    </location>
</feature>
<evidence type="ECO:0000256" key="9">
    <source>
        <dbReference type="SAM" id="Phobius"/>
    </source>
</evidence>
<feature type="transmembrane region" description="Helical" evidence="9">
    <location>
        <begin position="913"/>
        <end position="936"/>
    </location>
</feature>
<feature type="transmembrane region" description="Helical" evidence="9">
    <location>
        <begin position="868"/>
        <end position="886"/>
    </location>
</feature>
<proteinExistence type="predicted"/>
<keyword evidence="6 9" id="KW-1133">Transmembrane helix</keyword>
<feature type="transmembrane region" description="Helical" evidence="9">
    <location>
        <begin position="942"/>
        <end position="964"/>
    </location>
</feature>
<dbReference type="RefSeq" id="WP_004313696.1">
    <property type="nucleotide sequence ID" value="NZ_AMXD01000086.1"/>
</dbReference>
<evidence type="ECO:0000256" key="5">
    <source>
        <dbReference type="ARBA" id="ARBA00022840"/>
    </source>
</evidence>
<evidence type="ECO:0000256" key="7">
    <source>
        <dbReference type="ARBA" id="ARBA00023136"/>
    </source>
</evidence>
<keyword evidence="3 9" id="KW-0812">Transmembrane</keyword>
<evidence type="ECO:0000259" key="11">
    <source>
        <dbReference type="PROSITE" id="PS51012"/>
    </source>
</evidence>
<dbReference type="InterPro" id="IPR047817">
    <property type="entry name" value="ABC2_TM_bact-type"/>
</dbReference>
<dbReference type="GO" id="GO:0005524">
    <property type="term" value="F:ATP binding"/>
    <property type="evidence" value="ECO:0007669"/>
    <property type="project" value="UniProtKB-KW"/>
</dbReference>
<dbReference type="InterPro" id="IPR003593">
    <property type="entry name" value="AAA+_ATPase"/>
</dbReference>
<evidence type="ECO:0000256" key="8">
    <source>
        <dbReference type="SAM" id="MobiDB-lite"/>
    </source>
</evidence>
<dbReference type="Proteomes" id="UP000013042">
    <property type="component" value="Unassembled WGS sequence"/>
</dbReference>
<keyword evidence="5" id="KW-0067">ATP-binding</keyword>
<evidence type="ECO:0000256" key="2">
    <source>
        <dbReference type="ARBA" id="ARBA00022475"/>
    </source>
</evidence>
<dbReference type="PROSITE" id="PS51012">
    <property type="entry name" value="ABC_TM2"/>
    <property type="match status" value="1"/>
</dbReference>
<evidence type="ECO:0000313" key="13">
    <source>
        <dbReference type="Proteomes" id="UP000013042"/>
    </source>
</evidence>
<dbReference type="CDD" id="cd03230">
    <property type="entry name" value="ABC_DR_subfamily_A"/>
    <property type="match status" value="2"/>
</dbReference>
<keyword evidence="4" id="KW-0547">Nucleotide-binding</keyword>
<feature type="domain" description="ABC transporter" evidence="10">
    <location>
        <begin position="28"/>
        <end position="263"/>
    </location>
</feature>
<feature type="compositionally biased region" description="Basic and acidic residues" evidence="8">
    <location>
        <begin position="635"/>
        <end position="644"/>
    </location>
</feature>
<name>N6YPR6_THASP</name>
<evidence type="ECO:0000256" key="3">
    <source>
        <dbReference type="ARBA" id="ARBA00022692"/>
    </source>
</evidence>
<evidence type="ECO:0000256" key="4">
    <source>
        <dbReference type="ARBA" id="ARBA00022741"/>
    </source>
</evidence>
<dbReference type="InterPro" id="IPR013525">
    <property type="entry name" value="ABC2_TM"/>
</dbReference>
<evidence type="ECO:0000313" key="12">
    <source>
        <dbReference type="EMBL" id="ENO84372.1"/>
    </source>
</evidence>
<dbReference type="Pfam" id="PF12698">
    <property type="entry name" value="ABC2_membrane_3"/>
    <property type="match status" value="1"/>
</dbReference>
<gene>
    <name evidence="12" type="ORF">C665_13244</name>
</gene>
<reference evidence="12 13" key="1">
    <citation type="submission" date="2012-09" db="EMBL/GenBank/DDBJ databases">
        <title>Draft Genome Sequences of 6 Strains from Genus Thauera.</title>
        <authorList>
            <person name="Liu B."/>
            <person name="Shapleigh J.P."/>
            <person name="Frostegard A.H."/>
        </authorList>
    </citation>
    <scope>NUCLEOTIDE SEQUENCE [LARGE SCALE GENOMIC DNA]</scope>
    <source>
        <strain evidence="12 13">S2</strain>
    </source>
</reference>
<dbReference type="Gene3D" id="3.40.50.300">
    <property type="entry name" value="P-loop containing nucleotide triphosphate hydrolases"/>
    <property type="match status" value="2"/>
</dbReference>
<accession>N6YPR6</accession>